<reference evidence="1 2" key="1">
    <citation type="journal article" date="2016" name="Mol. Biol. Evol.">
        <title>Comparative Genomics of Early-Diverging Mushroom-Forming Fungi Provides Insights into the Origins of Lignocellulose Decay Capabilities.</title>
        <authorList>
            <person name="Nagy L.G."/>
            <person name="Riley R."/>
            <person name="Tritt A."/>
            <person name="Adam C."/>
            <person name="Daum C."/>
            <person name="Floudas D."/>
            <person name="Sun H."/>
            <person name="Yadav J.S."/>
            <person name="Pangilinan J."/>
            <person name="Larsson K.H."/>
            <person name="Matsuura K."/>
            <person name="Barry K."/>
            <person name="Labutti K."/>
            <person name="Kuo R."/>
            <person name="Ohm R.A."/>
            <person name="Bhattacharya S.S."/>
            <person name="Shirouzu T."/>
            <person name="Yoshinaga Y."/>
            <person name="Martin F.M."/>
            <person name="Grigoriev I.V."/>
            <person name="Hibbett D.S."/>
        </authorList>
    </citation>
    <scope>NUCLEOTIDE SEQUENCE [LARGE SCALE GENOMIC DNA]</scope>
    <source>
        <strain evidence="1 2">93-53</strain>
    </source>
</reference>
<dbReference type="OrthoDB" id="10007484at2759"/>
<dbReference type="GeneID" id="63820972"/>
<evidence type="ECO:0000313" key="1">
    <source>
        <dbReference type="EMBL" id="KZT10007.1"/>
    </source>
</evidence>
<organism evidence="1 2">
    <name type="scientific">Laetiporus sulphureus 93-53</name>
    <dbReference type="NCBI Taxonomy" id="1314785"/>
    <lineage>
        <taxon>Eukaryota</taxon>
        <taxon>Fungi</taxon>
        <taxon>Dikarya</taxon>
        <taxon>Basidiomycota</taxon>
        <taxon>Agaricomycotina</taxon>
        <taxon>Agaricomycetes</taxon>
        <taxon>Polyporales</taxon>
        <taxon>Laetiporus</taxon>
    </lineage>
</organism>
<dbReference type="AlphaFoldDB" id="A0A165G947"/>
<dbReference type="EMBL" id="KV427610">
    <property type="protein sequence ID" value="KZT10007.1"/>
    <property type="molecule type" value="Genomic_DNA"/>
</dbReference>
<dbReference type="InParanoid" id="A0A165G947"/>
<protein>
    <submittedName>
        <fullName evidence="1">Uncharacterized protein</fullName>
    </submittedName>
</protein>
<proteinExistence type="predicted"/>
<evidence type="ECO:0000313" key="2">
    <source>
        <dbReference type="Proteomes" id="UP000076871"/>
    </source>
</evidence>
<accession>A0A165G947</accession>
<dbReference type="STRING" id="1314785.A0A165G947"/>
<name>A0A165G947_9APHY</name>
<sequence>MQQFPSEADVAYCRPSNHDADDYWEQVASLEKRVVRTKQLHTCTRGCLRTNRYSVLKCKCRAPWTLSQVDMVDEKGQWQPKRMYGYLNGYIPAITVNCRCNNDGKLLTNCEETNNITFYVTGYTAKKQGRSYNTSALLAKGLIYHYEDETYIHQIQEQTCMLLFRSVNILNRQQEMPAPMIFSYLMGWGDVVKSHHYITVYWTSFAEVLLNAYPALHRNGR</sequence>
<gene>
    <name evidence="1" type="ORF">LAESUDRAFT_645823</name>
</gene>
<keyword evidence="2" id="KW-1185">Reference proteome</keyword>
<dbReference type="RefSeq" id="XP_040767747.1">
    <property type="nucleotide sequence ID" value="XM_040903942.1"/>
</dbReference>
<dbReference type="Proteomes" id="UP000076871">
    <property type="component" value="Unassembled WGS sequence"/>
</dbReference>